<name>W4V3S3_9FIRM</name>
<dbReference type="Gene3D" id="3.40.1590.10">
    <property type="entry name" value="NMB0488-like"/>
    <property type="match status" value="1"/>
</dbReference>
<evidence type="ECO:0000313" key="2">
    <source>
        <dbReference type="EMBL" id="GAE87453.1"/>
    </source>
</evidence>
<dbReference type="InterPro" id="IPR037891">
    <property type="entry name" value="Cdil-like_sf"/>
</dbReference>
<protein>
    <submittedName>
        <fullName evidence="2">Uncharacterized protein</fullName>
    </submittedName>
</protein>
<proteinExistence type="predicted"/>
<feature type="transmembrane region" description="Helical" evidence="1">
    <location>
        <begin position="6"/>
        <end position="28"/>
    </location>
</feature>
<evidence type="ECO:0000313" key="3">
    <source>
        <dbReference type="Proteomes" id="UP000019109"/>
    </source>
</evidence>
<dbReference type="STRING" id="1294263.JCM21531_823"/>
<dbReference type="SUPFAM" id="SSF160207">
    <property type="entry name" value="NMB0488-like"/>
    <property type="match status" value="1"/>
</dbReference>
<dbReference type="RefSeq" id="WP_038287244.1">
    <property type="nucleotide sequence ID" value="NZ_BAVR01000007.1"/>
</dbReference>
<evidence type="ECO:0000256" key="1">
    <source>
        <dbReference type="SAM" id="Phobius"/>
    </source>
</evidence>
<keyword evidence="3" id="KW-1185">Reference proteome</keyword>
<dbReference type="OrthoDB" id="2084396at2"/>
<organism evidence="2 3">
    <name type="scientific">Acetivibrio straminisolvens JCM 21531</name>
    <dbReference type="NCBI Taxonomy" id="1294263"/>
    <lineage>
        <taxon>Bacteria</taxon>
        <taxon>Bacillati</taxon>
        <taxon>Bacillota</taxon>
        <taxon>Clostridia</taxon>
        <taxon>Eubacteriales</taxon>
        <taxon>Oscillospiraceae</taxon>
        <taxon>Acetivibrio</taxon>
    </lineage>
</organism>
<dbReference type="EMBL" id="BAVR01000007">
    <property type="protein sequence ID" value="GAE87453.1"/>
    <property type="molecule type" value="Genomic_DNA"/>
</dbReference>
<dbReference type="Proteomes" id="UP000019109">
    <property type="component" value="Unassembled WGS sequence"/>
</dbReference>
<reference evidence="2" key="1">
    <citation type="journal article" date="2014" name="Genome Announc.">
        <title>Draft Genome Sequence of Clostridium straminisolvens Strain JCM 21531T, Isolated from a Cellulose-Degrading Bacterial Community.</title>
        <authorList>
            <person name="Yuki M."/>
            <person name="Oshima K."/>
            <person name="Suda W."/>
            <person name="Sakamoto M."/>
            <person name="Kitamura K."/>
            <person name="Iida T."/>
            <person name="Hattori M."/>
            <person name="Ohkuma M."/>
        </authorList>
    </citation>
    <scope>NUCLEOTIDE SEQUENCE [LARGE SCALE GENOMIC DNA]</scope>
    <source>
        <strain evidence="2">JCM 21531</strain>
    </source>
</reference>
<dbReference type="AlphaFoldDB" id="W4V3S3"/>
<comment type="caution">
    <text evidence="2">The sequence shown here is derived from an EMBL/GenBank/DDBJ whole genome shotgun (WGS) entry which is preliminary data.</text>
</comment>
<sequence length="185" mass="21232">MEDRFLVYLFYCFAIVLILMLVFILMAIKRKNKRKKAINTKSIDYGNVCVFFDEDNNVTVIPYARDKHGIGIAVEGPMFLKAPYKPLELGGLVRSSMATCNGKIIHSDNQLMNKLKCKSWNEFSEGKRNISIYYKEELGLVLNTTKKGSDGSYSFNFRGYEKVLKNDVSDEELGIVIMNLLERCR</sequence>
<keyword evidence="1" id="KW-0812">Transmembrane</keyword>
<keyword evidence="1" id="KW-1133">Transmembrane helix</keyword>
<accession>W4V3S3</accession>
<keyword evidence="1" id="KW-0472">Membrane</keyword>
<gene>
    <name evidence="2" type="ORF">JCM21531_823</name>
</gene>